<comment type="function">
    <text evidence="7">Na(+)/H(+) antiporter that extrudes sodium in exchange for external protons.</text>
</comment>
<evidence type="ECO:0000256" key="6">
    <source>
        <dbReference type="ARBA" id="ARBA00023201"/>
    </source>
</evidence>
<dbReference type="GO" id="GO:0015385">
    <property type="term" value="F:sodium:proton antiporter activity"/>
    <property type="evidence" value="ECO:0007669"/>
    <property type="project" value="UniProtKB-UniRule"/>
</dbReference>
<keyword evidence="7" id="KW-0813">Transport</keyword>
<dbReference type="EMBL" id="CP072110">
    <property type="protein sequence ID" value="QTH64685.1"/>
    <property type="molecule type" value="Genomic_DNA"/>
</dbReference>
<dbReference type="AlphaFoldDB" id="A0A975DCL3"/>
<comment type="similarity">
    <text evidence="7">Belongs to the NhaA Na(+)/H(+) (TC 2.A.33) antiporter family.</text>
</comment>
<keyword evidence="2 7" id="KW-1003">Cell membrane</keyword>
<proteinExistence type="inferred from homology"/>
<dbReference type="Gene3D" id="1.20.1530.10">
    <property type="entry name" value="Na+/H+ antiporter like domain"/>
    <property type="match status" value="1"/>
</dbReference>
<evidence type="ECO:0000256" key="5">
    <source>
        <dbReference type="ARBA" id="ARBA00023136"/>
    </source>
</evidence>
<evidence type="ECO:0000256" key="2">
    <source>
        <dbReference type="ARBA" id="ARBA00022475"/>
    </source>
</evidence>
<keyword evidence="7" id="KW-0050">Antiport</keyword>
<dbReference type="PANTHER" id="PTHR30341">
    <property type="entry name" value="SODIUM ION/PROTON ANTIPORTER NHAA-RELATED"/>
    <property type="match status" value="1"/>
</dbReference>
<dbReference type="PANTHER" id="PTHR30341:SF0">
    <property type="entry name" value="NA(+)_H(+) ANTIPORTER NHAA"/>
    <property type="match status" value="1"/>
</dbReference>
<dbReference type="NCBIfam" id="NF007112">
    <property type="entry name" value="PRK09561.1"/>
    <property type="match status" value="1"/>
</dbReference>
<evidence type="ECO:0000256" key="4">
    <source>
        <dbReference type="ARBA" id="ARBA00022989"/>
    </source>
</evidence>
<evidence type="ECO:0000256" key="7">
    <source>
        <dbReference type="HAMAP-Rule" id="MF_01844"/>
    </source>
</evidence>
<gene>
    <name evidence="7 8" type="primary">nhaA</name>
    <name evidence="8" type="ORF">J1N51_04245</name>
</gene>
<feature type="transmembrane region" description="Helical" evidence="7">
    <location>
        <begin position="12"/>
        <end position="35"/>
    </location>
</feature>
<keyword evidence="3 7" id="KW-0812">Transmembrane</keyword>
<evidence type="ECO:0000256" key="3">
    <source>
        <dbReference type="ARBA" id="ARBA00022692"/>
    </source>
</evidence>
<keyword evidence="5 7" id="KW-0472">Membrane</keyword>
<feature type="transmembrane region" description="Helical" evidence="7">
    <location>
        <begin position="182"/>
        <end position="201"/>
    </location>
</feature>
<dbReference type="RefSeq" id="WP_208832739.1">
    <property type="nucleotide sequence ID" value="NZ_CP072110.1"/>
</dbReference>
<feature type="transmembrane region" description="Helical" evidence="7">
    <location>
        <begin position="291"/>
        <end position="315"/>
    </location>
</feature>
<feature type="transmembrane region" description="Helical" evidence="7">
    <location>
        <begin position="208"/>
        <end position="240"/>
    </location>
</feature>
<dbReference type="KEGG" id="psym:J1N51_04245"/>
<keyword evidence="7" id="KW-0915">Sodium</keyword>
<dbReference type="HAMAP" id="MF_01844">
    <property type="entry name" value="NhaA"/>
    <property type="match status" value="1"/>
</dbReference>
<name>A0A975DCL3_9GAMM</name>
<evidence type="ECO:0000313" key="8">
    <source>
        <dbReference type="EMBL" id="QTH64685.1"/>
    </source>
</evidence>
<sequence>MTKRIFRQMAQQGILGGFLLVTAALLAMLIANSFLKDGYNGFLNLPVVVQIGAFSIEKPLLLWINDGLMAIFFFLVGLEVKREILAGHLSSIDKIALPAIGALAGIAIPALFYLGFNQGDPVAMSGWAVPSATDIAFALGVFALFASRVPVSLKLFLLAVAIFDDIGAILIIALFYSQDLSVLSLIVAGMGLTILFVLNRLKVPYQAAYILVGIIVWAAVLKSGVHATLAGFALAMFIPLEVKTEDGNPMLSNMEHGVEPWVAYLILPLFAFANAGVDLSNVGLSALFDPVTLGIIAGLFVGKQLGIFGCCWLAIKAGWAKLPEGANWAQFYGVCALCGIGFTMSLFIGSLAFETAEPSYFAKVKLGVLVASLLSAVVGALLIHSSSKARRSVIHAASQS</sequence>
<comment type="subcellular location">
    <subcellularLocation>
        <location evidence="1">Cell inner membrane</location>
        <topology evidence="1">Multi-pass membrane protein</topology>
    </subcellularLocation>
    <subcellularLocation>
        <location evidence="7">Cell membrane</location>
        <topology evidence="7">Multi-pass membrane protein</topology>
    </subcellularLocation>
</comment>
<keyword evidence="6 7" id="KW-0739">Sodium transport</keyword>
<keyword evidence="7" id="KW-0406">Ion transport</keyword>
<dbReference type="InterPro" id="IPR004670">
    <property type="entry name" value="NhaA"/>
</dbReference>
<evidence type="ECO:0000313" key="9">
    <source>
        <dbReference type="Proteomes" id="UP000682739"/>
    </source>
</evidence>
<dbReference type="NCBIfam" id="NF007111">
    <property type="entry name" value="PRK09560.1"/>
    <property type="match status" value="1"/>
</dbReference>
<evidence type="ECO:0000256" key="1">
    <source>
        <dbReference type="ARBA" id="ARBA00004429"/>
    </source>
</evidence>
<comment type="catalytic activity">
    <reaction evidence="7">
        <text>Na(+)(in) + 2 H(+)(out) = Na(+)(out) + 2 H(+)(in)</text>
        <dbReference type="Rhea" id="RHEA:29251"/>
        <dbReference type="ChEBI" id="CHEBI:15378"/>
        <dbReference type="ChEBI" id="CHEBI:29101"/>
    </reaction>
</comment>
<feature type="transmembrane region" description="Helical" evidence="7">
    <location>
        <begin position="155"/>
        <end position="176"/>
    </location>
</feature>
<feature type="transmembrane region" description="Helical" evidence="7">
    <location>
        <begin position="92"/>
        <end position="115"/>
    </location>
</feature>
<organism evidence="8 9">
    <name type="scientific">Psychrosphaera ytuae</name>
    <dbReference type="NCBI Taxonomy" id="2820710"/>
    <lineage>
        <taxon>Bacteria</taxon>
        <taxon>Pseudomonadati</taxon>
        <taxon>Pseudomonadota</taxon>
        <taxon>Gammaproteobacteria</taxon>
        <taxon>Alteromonadales</taxon>
        <taxon>Pseudoalteromonadaceae</taxon>
        <taxon>Psychrosphaera</taxon>
    </lineage>
</organism>
<feature type="transmembrane region" description="Helical" evidence="7">
    <location>
        <begin position="331"/>
        <end position="352"/>
    </location>
</feature>
<keyword evidence="9" id="KW-1185">Reference proteome</keyword>
<dbReference type="InterPro" id="IPR023171">
    <property type="entry name" value="Na/H_antiporter_dom_sf"/>
</dbReference>
<dbReference type="Pfam" id="PF06965">
    <property type="entry name" value="Na_H_antiport_1"/>
    <property type="match status" value="1"/>
</dbReference>
<accession>A0A975DCL3</accession>
<reference evidence="8" key="1">
    <citation type="submission" date="2021-03" db="EMBL/GenBank/DDBJ databases">
        <title>Description of Psychrosphaera ytuae sp. nov. isolated from deep sea sediment of South China Sea.</title>
        <authorList>
            <person name="Zhang J."/>
            <person name="Xu X.-D."/>
        </authorList>
    </citation>
    <scope>NUCLEOTIDE SEQUENCE</scope>
    <source>
        <strain evidence="8">MTZ26</strain>
    </source>
</reference>
<dbReference type="NCBIfam" id="TIGR00773">
    <property type="entry name" value="NhaA"/>
    <property type="match status" value="1"/>
</dbReference>
<feature type="transmembrane region" description="Helical" evidence="7">
    <location>
        <begin position="60"/>
        <end position="80"/>
    </location>
</feature>
<feature type="transmembrane region" description="Helical" evidence="7">
    <location>
        <begin position="364"/>
        <end position="383"/>
    </location>
</feature>
<dbReference type="Proteomes" id="UP000682739">
    <property type="component" value="Chromosome"/>
</dbReference>
<dbReference type="GO" id="GO:0005886">
    <property type="term" value="C:plasma membrane"/>
    <property type="evidence" value="ECO:0007669"/>
    <property type="project" value="UniProtKB-SubCell"/>
</dbReference>
<feature type="transmembrane region" description="Helical" evidence="7">
    <location>
        <begin position="127"/>
        <end position="146"/>
    </location>
</feature>
<protein>
    <recommendedName>
        <fullName evidence="7">Na(+)/H(+) antiporter NhaA</fullName>
    </recommendedName>
    <alternativeName>
        <fullName evidence="7">Sodium/proton antiporter NhaA</fullName>
    </alternativeName>
</protein>
<keyword evidence="4 7" id="KW-1133">Transmembrane helix</keyword>
<dbReference type="GO" id="GO:0006885">
    <property type="term" value="P:regulation of pH"/>
    <property type="evidence" value="ECO:0007669"/>
    <property type="project" value="UniProtKB-UniRule"/>
</dbReference>